<evidence type="ECO:0000256" key="3">
    <source>
        <dbReference type="SAM" id="MobiDB-lite"/>
    </source>
</evidence>
<dbReference type="Pfam" id="PF04927">
    <property type="entry name" value="SMP"/>
    <property type="match status" value="3"/>
</dbReference>
<dbReference type="InterPro" id="IPR042971">
    <property type="entry name" value="LEA_SMP"/>
</dbReference>
<evidence type="ECO:0000313" key="6">
    <source>
        <dbReference type="Proteomes" id="UP001324115"/>
    </source>
</evidence>
<feature type="domain" description="SMP" evidence="4">
    <location>
        <begin position="205"/>
        <end position="263"/>
    </location>
</feature>
<keyword evidence="2" id="KW-0677">Repeat</keyword>
<feature type="domain" description="SMP" evidence="4">
    <location>
        <begin position="22"/>
        <end position="77"/>
    </location>
</feature>
<feature type="domain" description="SMP" evidence="4">
    <location>
        <begin position="140"/>
        <end position="197"/>
    </location>
</feature>
<evidence type="ECO:0000256" key="1">
    <source>
        <dbReference type="ARBA" id="ARBA00010733"/>
    </source>
</evidence>
<organism evidence="5 6">
    <name type="scientific">Quercus rubra</name>
    <name type="common">Northern red oak</name>
    <name type="synonym">Quercus borealis</name>
    <dbReference type="NCBI Taxonomy" id="3512"/>
    <lineage>
        <taxon>Eukaryota</taxon>
        <taxon>Viridiplantae</taxon>
        <taxon>Streptophyta</taxon>
        <taxon>Embryophyta</taxon>
        <taxon>Tracheophyta</taxon>
        <taxon>Spermatophyta</taxon>
        <taxon>Magnoliopsida</taxon>
        <taxon>eudicotyledons</taxon>
        <taxon>Gunneridae</taxon>
        <taxon>Pentapetalae</taxon>
        <taxon>rosids</taxon>
        <taxon>fabids</taxon>
        <taxon>Fagales</taxon>
        <taxon>Fagaceae</taxon>
        <taxon>Quercus</taxon>
    </lineage>
</organism>
<dbReference type="InterPro" id="IPR007011">
    <property type="entry name" value="LEA_SMP_dom"/>
</dbReference>
<keyword evidence="6" id="KW-1185">Reference proteome</keyword>
<feature type="region of interest" description="Disordered" evidence="3">
    <location>
        <begin position="1"/>
        <end position="23"/>
    </location>
</feature>
<sequence length="266" mass="27975">MSQEQPRRTHQEHEKEEQKEPIKYGDVFKVAGELVSKPIAPQDAAMMQKAENMILGQTQKGGPASVMQAAATRNERAGVVGHKDFTDVTGDRGVTVSETDVPGTGSRIITESVAGQVVGQYAEATPVLQTSFEVTQQSAITIGEALEASAQSAGNKPLDQSDAAAIQAAEVRATGSNVIIPGGLAAKAQSAATHNARVDRDEYKIKLRDILMDATAKLPADKAVTRQDAEGVVSAELRNNQNLATHPGGVASSVTVAARLNENVNV</sequence>
<dbReference type="EMBL" id="JAXUIC010000006">
    <property type="protein sequence ID" value="KAK4587309.1"/>
    <property type="molecule type" value="Genomic_DNA"/>
</dbReference>
<proteinExistence type="inferred from homology"/>
<evidence type="ECO:0000256" key="2">
    <source>
        <dbReference type="ARBA" id="ARBA00022737"/>
    </source>
</evidence>
<dbReference type="PANTHER" id="PTHR31174">
    <property type="entry name" value="SEED MATURATION FAMILY PROTEIN"/>
    <property type="match status" value="1"/>
</dbReference>
<protein>
    <recommendedName>
        <fullName evidence="4">SMP domain-containing protein</fullName>
    </recommendedName>
</protein>
<name>A0AAN7F884_QUERU</name>
<reference evidence="5 6" key="1">
    <citation type="journal article" date="2023" name="G3 (Bethesda)">
        <title>A haplotype-resolved chromosome-scale genome for Quercus rubra L. provides insights into the genetics of adaptive traits for red oak species.</title>
        <authorList>
            <person name="Kapoor B."/>
            <person name="Jenkins J."/>
            <person name="Schmutz J."/>
            <person name="Zhebentyayeva T."/>
            <person name="Kuelheim C."/>
            <person name="Coggeshall M."/>
            <person name="Heim C."/>
            <person name="Lasky J.R."/>
            <person name="Leites L."/>
            <person name="Islam-Faridi N."/>
            <person name="Romero-Severson J."/>
            <person name="DeLeo V.L."/>
            <person name="Lucas S.M."/>
            <person name="Lazic D."/>
            <person name="Gailing O."/>
            <person name="Carlson J."/>
            <person name="Staton M."/>
        </authorList>
    </citation>
    <scope>NUCLEOTIDE SEQUENCE [LARGE SCALE GENOMIC DNA]</scope>
    <source>
        <strain evidence="5">Pseudo-F2</strain>
    </source>
</reference>
<evidence type="ECO:0000259" key="4">
    <source>
        <dbReference type="Pfam" id="PF04927"/>
    </source>
</evidence>
<dbReference type="PANTHER" id="PTHR31174:SF7">
    <property type="entry name" value="LATE EMBRYOGENESIS ABUNDANT PROTEIN 31-RELATED"/>
    <property type="match status" value="1"/>
</dbReference>
<comment type="similarity">
    <text evidence="1">Belongs to the LEA type SMP family.</text>
</comment>
<dbReference type="AlphaFoldDB" id="A0AAN7F884"/>
<dbReference type="Proteomes" id="UP001324115">
    <property type="component" value="Unassembled WGS sequence"/>
</dbReference>
<accession>A0AAN7F884</accession>
<gene>
    <name evidence="5" type="ORF">RGQ29_024143</name>
</gene>
<comment type="caution">
    <text evidence="5">The sequence shown here is derived from an EMBL/GenBank/DDBJ whole genome shotgun (WGS) entry which is preliminary data.</text>
</comment>
<evidence type="ECO:0000313" key="5">
    <source>
        <dbReference type="EMBL" id="KAK4587309.1"/>
    </source>
</evidence>